<evidence type="ECO:0000256" key="2">
    <source>
        <dbReference type="ARBA" id="ARBA00022814"/>
    </source>
</evidence>
<name>A0AAE3LJM3_9FIRM</name>
<evidence type="ECO:0000256" key="3">
    <source>
        <dbReference type="ARBA" id="ARBA00022884"/>
    </source>
</evidence>
<evidence type="ECO:0000259" key="7">
    <source>
        <dbReference type="Pfam" id="PF01029"/>
    </source>
</evidence>
<dbReference type="NCBIfam" id="TIGR01951">
    <property type="entry name" value="nusB"/>
    <property type="match status" value="1"/>
</dbReference>
<keyword evidence="3 6" id="KW-0694">RNA-binding</keyword>
<dbReference type="PANTHER" id="PTHR11078:SF3">
    <property type="entry name" value="ANTITERMINATION NUSB DOMAIN-CONTAINING PROTEIN"/>
    <property type="match status" value="1"/>
</dbReference>
<dbReference type="GO" id="GO:0003723">
    <property type="term" value="F:RNA binding"/>
    <property type="evidence" value="ECO:0007669"/>
    <property type="project" value="UniProtKB-UniRule"/>
</dbReference>
<protein>
    <recommendedName>
        <fullName evidence="6">Transcription antitermination protein NusB</fullName>
    </recommendedName>
    <alternativeName>
        <fullName evidence="6">Antitermination factor NusB</fullName>
    </alternativeName>
</protein>
<accession>A0AAE3LJM3</accession>
<evidence type="ECO:0000256" key="5">
    <source>
        <dbReference type="ARBA" id="ARBA00023163"/>
    </source>
</evidence>
<dbReference type="Proteomes" id="UP001208131">
    <property type="component" value="Unassembled WGS sequence"/>
</dbReference>
<dbReference type="InterPro" id="IPR011605">
    <property type="entry name" value="NusB_fam"/>
</dbReference>
<comment type="caution">
    <text evidence="8">The sequence shown here is derived from an EMBL/GenBank/DDBJ whole genome shotgun (WGS) entry which is preliminary data.</text>
</comment>
<reference evidence="8 9" key="1">
    <citation type="journal article" date="2021" name="ISME Commun">
        <title>Automated analysis of genomic sequences facilitates high-throughput and comprehensive description of bacteria.</title>
        <authorList>
            <person name="Hitch T.C.A."/>
        </authorList>
    </citation>
    <scope>NUCLEOTIDE SEQUENCE [LARGE SCALE GENOMIC DNA]</scope>
    <source>
        <strain evidence="8 9">Sanger_31</strain>
    </source>
</reference>
<evidence type="ECO:0000256" key="4">
    <source>
        <dbReference type="ARBA" id="ARBA00023015"/>
    </source>
</evidence>
<dbReference type="EMBL" id="JAOQJZ010000002">
    <property type="protein sequence ID" value="MCU6704802.1"/>
    <property type="molecule type" value="Genomic_DNA"/>
</dbReference>
<dbReference type="GO" id="GO:0006353">
    <property type="term" value="P:DNA-templated transcription termination"/>
    <property type="evidence" value="ECO:0007669"/>
    <property type="project" value="UniProtKB-UniRule"/>
</dbReference>
<keyword evidence="4 6" id="KW-0805">Transcription regulation</keyword>
<dbReference type="InterPro" id="IPR035926">
    <property type="entry name" value="NusB-like_sf"/>
</dbReference>
<gene>
    <name evidence="6 8" type="primary">nusB</name>
    <name evidence="8" type="ORF">OCV57_02520</name>
</gene>
<dbReference type="PANTHER" id="PTHR11078">
    <property type="entry name" value="N UTILIZATION SUBSTANCE PROTEIN B-RELATED"/>
    <property type="match status" value="1"/>
</dbReference>
<evidence type="ECO:0000313" key="8">
    <source>
        <dbReference type="EMBL" id="MCU6704802.1"/>
    </source>
</evidence>
<dbReference type="GO" id="GO:0031564">
    <property type="term" value="P:transcription antitermination"/>
    <property type="evidence" value="ECO:0007669"/>
    <property type="project" value="UniProtKB-KW"/>
</dbReference>
<sequence length="137" mass="15739">MPIKRREIRESAFLLIFEKMFRQDEELDDIFMSAMEVNEIIVNDEVKKLVENVCEKQDEIDSIISKFSNKRTVERIPKINLAILRLAIYEAIYEENVPVNVAISEAVALAGKYALEPDVSFVNGVLGSFAKEQEEKQ</sequence>
<keyword evidence="5 6" id="KW-0804">Transcription</keyword>
<evidence type="ECO:0000256" key="6">
    <source>
        <dbReference type="HAMAP-Rule" id="MF_00073"/>
    </source>
</evidence>
<proteinExistence type="inferred from homology"/>
<dbReference type="Pfam" id="PF01029">
    <property type="entry name" value="NusB"/>
    <property type="match status" value="1"/>
</dbReference>
<dbReference type="Gene3D" id="1.10.940.10">
    <property type="entry name" value="NusB-like"/>
    <property type="match status" value="1"/>
</dbReference>
<organism evidence="8 9">
    <name type="scientific">Hominimerdicola aceti</name>
    <dbReference type="NCBI Taxonomy" id="2981726"/>
    <lineage>
        <taxon>Bacteria</taxon>
        <taxon>Bacillati</taxon>
        <taxon>Bacillota</taxon>
        <taxon>Clostridia</taxon>
        <taxon>Eubacteriales</taxon>
        <taxon>Oscillospiraceae</taxon>
        <taxon>Hominimerdicola</taxon>
    </lineage>
</organism>
<keyword evidence="9" id="KW-1185">Reference proteome</keyword>
<dbReference type="HAMAP" id="MF_00073">
    <property type="entry name" value="NusB"/>
    <property type="match status" value="1"/>
</dbReference>
<evidence type="ECO:0000256" key="1">
    <source>
        <dbReference type="ARBA" id="ARBA00005952"/>
    </source>
</evidence>
<comment type="similarity">
    <text evidence="1 6">Belongs to the NusB family.</text>
</comment>
<dbReference type="RefSeq" id="WP_242843630.1">
    <property type="nucleotide sequence ID" value="NZ_JAOQJZ010000002.1"/>
</dbReference>
<dbReference type="SUPFAM" id="SSF48013">
    <property type="entry name" value="NusB-like"/>
    <property type="match status" value="1"/>
</dbReference>
<dbReference type="GO" id="GO:0005829">
    <property type="term" value="C:cytosol"/>
    <property type="evidence" value="ECO:0007669"/>
    <property type="project" value="TreeGrafter"/>
</dbReference>
<feature type="domain" description="NusB/RsmB/TIM44" evidence="7">
    <location>
        <begin position="7"/>
        <end position="131"/>
    </location>
</feature>
<dbReference type="AlphaFoldDB" id="A0AAE3LJM3"/>
<evidence type="ECO:0000313" key="9">
    <source>
        <dbReference type="Proteomes" id="UP001208131"/>
    </source>
</evidence>
<keyword evidence="2 6" id="KW-0889">Transcription antitermination</keyword>
<comment type="function">
    <text evidence="6">Involved in transcription antitermination. Required for transcription of ribosomal RNA (rRNA) genes. Binds specifically to the boxA antiterminator sequence of the ribosomal RNA (rrn) operons.</text>
</comment>
<dbReference type="InterPro" id="IPR006027">
    <property type="entry name" value="NusB_RsmB_TIM44"/>
</dbReference>